<dbReference type="EMBL" id="CP001393">
    <property type="protein sequence ID" value="ACM61753.1"/>
    <property type="molecule type" value="Genomic_DNA"/>
</dbReference>
<accession>B9MPX0</accession>
<dbReference type="AlphaFoldDB" id="B9MPX0"/>
<dbReference type="STRING" id="521460.Athe_2698"/>
<name>B9MPX0_CALBD</name>
<dbReference type="KEGG" id="ate:Athe_2698"/>
<dbReference type="HOGENOM" id="CLU_1567788_0_0_9"/>
<evidence type="ECO:0000313" key="1">
    <source>
        <dbReference type="EMBL" id="ACM61753.1"/>
    </source>
</evidence>
<reference evidence="2" key="1">
    <citation type="submission" date="2009-01" db="EMBL/GenBank/DDBJ databases">
        <title>Complete sequence of chromosome of Anaerocellum thermophilum DSM 6725.</title>
        <authorList>
            <person name="Lucas S."/>
            <person name="Copeland A."/>
            <person name="Lapidus A."/>
            <person name="Glavina del Rio T."/>
            <person name="Tice H."/>
            <person name="Bruce D."/>
            <person name="Goodwin L."/>
            <person name="Pitluck S."/>
            <person name="Sims D."/>
            <person name="Meincke L."/>
            <person name="Brettin T."/>
            <person name="Detter J.C."/>
            <person name="Han C."/>
            <person name="Larimer F."/>
            <person name="Land M."/>
            <person name="Hauser L."/>
            <person name="Kyrpides N."/>
            <person name="Ovchinnikova G."/>
            <person name="Kataeva I."/>
            <person name="Adams M.W.W."/>
        </authorList>
    </citation>
    <scope>NUCLEOTIDE SEQUENCE [LARGE SCALE GENOMIC DNA]</scope>
    <source>
        <strain evidence="2">ATCC BAA-1888 / DSM 6725 / Z-1320</strain>
    </source>
</reference>
<gene>
    <name evidence="1" type="ordered locus">Athe_2698</name>
</gene>
<evidence type="ECO:0000313" key="2">
    <source>
        <dbReference type="Proteomes" id="UP000007723"/>
    </source>
</evidence>
<sequence length="170" mass="19326">MSLSSLLGESIMLNRLAEGLKVFKIVVQGFVIKLFWQGSTNLHSTSVLSRKATDPALQIFHHRPNCFRISTGYNTNSLLPQFPKGRVQTNPLKNRLTTSANFNPQRAGYNHNNFFPFFAINIYFNPQRAGYKLIERFNFIISTLCTTVNVFILEHTLKTNSKPAILSFKA</sequence>
<dbReference type="Proteomes" id="UP000007723">
    <property type="component" value="Chromosome"/>
</dbReference>
<proteinExistence type="predicted"/>
<protein>
    <submittedName>
        <fullName evidence="1">Uncharacterized protein</fullName>
    </submittedName>
</protein>
<organism evidence="1 2">
    <name type="scientific">Caldicellulosiruptor bescii (strain ATCC BAA-1888 / DSM 6725 / KCTC 15123 / Z-1320)</name>
    <name type="common">Anaerocellum thermophilum</name>
    <dbReference type="NCBI Taxonomy" id="521460"/>
    <lineage>
        <taxon>Bacteria</taxon>
        <taxon>Bacillati</taxon>
        <taxon>Bacillota</taxon>
        <taxon>Bacillota incertae sedis</taxon>
        <taxon>Caldicellulosiruptorales</taxon>
        <taxon>Caldicellulosiruptoraceae</taxon>
        <taxon>Caldicellulosiruptor</taxon>
    </lineage>
</organism>